<dbReference type="AlphaFoldDB" id="A0A4Y2A5D8"/>
<feature type="region of interest" description="Disordered" evidence="1">
    <location>
        <begin position="1"/>
        <end position="36"/>
    </location>
</feature>
<dbReference type="EMBL" id="BGPR01000006">
    <property type="protein sequence ID" value="GBL75032.1"/>
    <property type="molecule type" value="Genomic_DNA"/>
</dbReference>
<sequence length="86" mass="9580">MHTHSNRNPETTVCRSGNVARERGAQTESGTHPNEMKTLEVILEDSSSHMQNMHTAIKCTSMAANFTVSGMECTTAWMPMRPREVT</sequence>
<name>A0A4Y2A5D8_ARAVE</name>
<gene>
    <name evidence="2" type="ORF">AVEN_243824_1</name>
</gene>
<dbReference type="Proteomes" id="UP000499080">
    <property type="component" value="Unassembled WGS sequence"/>
</dbReference>
<proteinExistence type="predicted"/>
<comment type="caution">
    <text evidence="2">The sequence shown here is derived from an EMBL/GenBank/DDBJ whole genome shotgun (WGS) entry which is preliminary data.</text>
</comment>
<keyword evidence="3" id="KW-1185">Reference proteome</keyword>
<reference evidence="2 3" key="1">
    <citation type="journal article" date="2019" name="Sci. Rep.">
        <title>Orb-weaving spider Araneus ventricosus genome elucidates the spidroin gene catalogue.</title>
        <authorList>
            <person name="Kono N."/>
            <person name="Nakamura H."/>
            <person name="Ohtoshi R."/>
            <person name="Moran D.A.P."/>
            <person name="Shinohara A."/>
            <person name="Yoshida Y."/>
            <person name="Fujiwara M."/>
            <person name="Mori M."/>
            <person name="Tomita M."/>
            <person name="Arakawa K."/>
        </authorList>
    </citation>
    <scope>NUCLEOTIDE SEQUENCE [LARGE SCALE GENOMIC DNA]</scope>
</reference>
<evidence type="ECO:0000313" key="3">
    <source>
        <dbReference type="Proteomes" id="UP000499080"/>
    </source>
</evidence>
<protein>
    <submittedName>
        <fullName evidence="2">Uncharacterized protein</fullName>
    </submittedName>
</protein>
<evidence type="ECO:0000313" key="2">
    <source>
        <dbReference type="EMBL" id="GBL75032.1"/>
    </source>
</evidence>
<evidence type="ECO:0000256" key="1">
    <source>
        <dbReference type="SAM" id="MobiDB-lite"/>
    </source>
</evidence>
<accession>A0A4Y2A5D8</accession>
<organism evidence="2 3">
    <name type="scientific">Araneus ventricosus</name>
    <name type="common">Orbweaver spider</name>
    <name type="synonym">Epeira ventricosa</name>
    <dbReference type="NCBI Taxonomy" id="182803"/>
    <lineage>
        <taxon>Eukaryota</taxon>
        <taxon>Metazoa</taxon>
        <taxon>Ecdysozoa</taxon>
        <taxon>Arthropoda</taxon>
        <taxon>Chelicerata</taxon>
        <taxon>Arachnida</taxon>
        <taxon>Araneae</taxon>
        <taxon>Araneomorphae</taxon>
        <taxon>Entelegynae</taxon>
        <taxon>Araneoidea</taxon>
        <taxon>Araneidae</taxon>
        <taxon>Araneus</taxon>
    </lineage>
</organism>
<feature type="compositionally biased region" description="Polar residues" evidence="1">
    <location>
        <begin position="1"/>
        <end position="15"/>
    </location>
</feature>